<keyword evidence="3" id="KW-1185">Reference proteome</keyword>
<evidence type="ECO:0000313" key="2">
    <source>
        <dbReference type="EMBL" id="SHG68177.1"/>
    </source>
</evidence>
<dbReference type="Pfam" id="PF01471">
    <property type="entry name" value="PG_binding_1"/>
    <property type="match status" value="1"/>
</dbReference>
<evidence type="ECO:0000313" key="3">
    <source>
        <dbReference type="Proteomes" id="UP000199758"/>
    </source>
</evidence>
<dbReference type="STRING" id="490188.SAMN04488068_1077"/>
<protein>
    <recommendedName>
        <fullName evidence="1">Peptidoglycan binding-like domain-containing protein</fullName>
    </recommendedName>
</protein>
<dbReference type="Gene3D" id="1.10.101.10">
    <property type="entry name" value="PGBD-like superfamily/PGBD"/>
    <property type="match status" value="1"/>
</dbReference>
<accession>A0A1M5LSV9</accession>
<gene>
    <name evidence="2" type="ORF">SAMN04488068_1077</name>
</gene>
<feature type="domain" description="Peptidoglycan binding-like" evidence="1">
    <location>
        <begin position="258"/>
        <end position="308"/>
    </location>
</feature>
<dbReference type="InterPro" id="IPR036365">
    <property type="entry name" value="PGBD-like_sf"/>
</dbReference>
<dbReference type="AlphaFoldDB" id="A0A1M5LSV9"/>
<evidence type="ECO:0000259" key="1">
    <source>
        <dbReference type="Pfam" id="PF01471"/>
    </source>
</evidence>
<dbReference type="EMBL" id="FQWZ01000002">
    <property type="protein sequence ID" value="SHG68177.1"/>
    <property type="molecule type" value="Genomic_DNA"/>
</dbReference>
<dbReference type="Proteomes" id="UP000199758">
    <property type="component" value="Unassembled WGS sequence"/>
</dbReference>
<organism evidence="2 3">
    <name type="scientific">Hydrocarboniphaga daqingensis</name>
    <dbReference type="NCBI Taxonomy" id="490188"/>
    <lineage>
        <taxon>Bacteria</taxon>
        <taxon>Pseudomonadati</taxon>
        <taxon>Pseudomonadota</taxon>
        <taxon>Gammaproteobacteria</taxon>
        <taxon>Nevskiales</taxon>
        <taxon>Nevskiaceae</taxon>
        <taxon>Hydrocarboniphaga</taxon>
    </lineage>
</organism>
<dbReference type="OrthoDB" id="6872143at2"/>
<sequence>MTPQHASRLPRARWWWWLCWAAPLAMAEPLPDALQLAEPPQARPGECWAQWVEPARFERHSESVLVTPETTRLQTIPARYEWVEQPERRPAGRRRVVVRPAEYEITEQTVDVTPAGSRQRTLRPAQYETVEERVATRTGTVLKPDPITGELCAVEGPVEYQIVRRQRQITPAERVSEPVAAVTRTVRQRRLVTPAETRWVNVPERTVMRRVRQLVEPERQISVPVPAVYEMRERLVQVAPAQQRWVSVICDTNATPELLRRVQTALGAAGHDPGTRDGRWGRRSSQALGAYQRAAGLTPAGLTVETLQALGVAER</sequence>
<dbReference type="InterPro" id="IPR036366">
    <property type="entry name" value="PGBDSf"/>
</dbReference>
<proteinExistence type="predicted"/>
<dbReference type="SUPFAM" id="SSF47090">
    <property type="entry name" value="PGBD-like"/>
    <property type="match status" value="1"/>
</dbReference>
<reference evidence="2 3" key="1">
    <citation type="submission" date="2016-11" db="EMBL/GenBank/DDBJ databases">
        <authorList>
            <person name="Jaros S."/>
            <person name="Januszkiewicz K."/>
            <person name="Wedrychowicz H."/>
        </authorList>
    </citation>
    <scope>NUCLEOTIDE SEQUENCE [LARGE SCALE GENOMIC DNA]</scope>
    <source>
        <strain evidence="2 3">CGMCC 1.7049</strain>
    </source>
</reference>
<dbReference type="RefSeq" id="WP_072894966.1">
    <property type="nucleotide sequence ID" value="NZ_FQWZ01000002.1"/>
</dbReference>
<dbReference type="InterPro" id="IPR002477">
    <property type="entry name" value="Peptidoglycan-bd-like"/>
</dbReference>
<name>A0A1M5LSV9_9GAMM</name>